<name>A0ABV5MCT0_9ACTN</name>
<keyword evidence="2" id="KW-1185">Reference proteome</keyword>
<dbReference type="EMBL" id="JBHMCA010000049">
    <property type="protein sequence ID" value="MFB9446647.1"/>
    <property type="molecule type" value="Genomic_DNA"/>
</dbReference>
<evidence type="ECO:0000313" key="2">
    <source>
        <dbReference type="Proteomes" id="UP001589608"/>
    </source>
</evidence>
<proteinExistence type="predicted"/>
<dbReference type="Pfam" id="PF10706">
    <property type="entry name" value="Aminoglyc_resit"/>
    <property type="match status" value="1"/>
</dbReference>
<dbReference type="InterPro" id="IPR043519">
    <property type="entry name" value="NT_sf"/>
</dbReference>
<comment type="caution">
    <text evidence="1">The sequence shown here is derived from an EMBL/GenBank/DDBJ whole genome shotgun (WGS) entry which is preliminary data.</text>
</comment>
<dbReference type="Gene3D" id="3.30.460.40">
    <property type="match status" value="1"/>
</dbReference>
<accession>A0ABV5MCT0</accession>
<evidence type="ECO:0000313" key="1">
    <source>
        <dbReference type="EMBL" id="MFB9446647.1"/>
    </source>
</evidence>
<sequence length="198" mass="22436">MTPAVDAWEPWRPEALPERLEGLSVPWCVAGGWALDLFRGAQTRDHGDLEFAVPHGRFGEVAPRFPEFDWFVPVDGVLVPADEDTLAAEHQTWALDRAAGCWRFDVFREPHDGDVWVCRRDPEIRRAYTDLIAFDGAGLPYMAPEVVLLFKAKAVRDKDVRDFRTTLPLLDAGRRQWLADSLARVHPDHPWLEAISAA</sequence>
<dbReference type="RefSeq" id="WP_223104565.1">
    <property type="nucleotide sequence ID" value="NZ_CP061913.1"/>
</dbReference>
<organism evidence="1 2">
    <name type="scientific">Dactylosporangium vinaceum</name>
    <dbReference type="NCBI Taxonomy" id="53362"/>
    <lineage>
        <taxon>Bacteria</taxon>
        <taxon>Bacillati</taxon>
        <taxon>Actinomycetota</taxon>
        <taxon>Actinomycetes</taxon>
        <taxon>Micromonosporales</taxon>
        <taxon>Micromonosporaceae</taxon>
        <taxon>Dactylosporangium</taxon>
    </lineage>
</organism>
<dbReference type="Proteomes" id="UP001589608">
    <property type="component" value="Unassembled WGS sequence"/>
</dbReference>
<dbReference type="SUPFAM" id="SSF81301">
    <property type="entry name" value="Nucleotidyltransferase"/>
    <property type="match status" value="1"/>
</dbReference>
<dbReference type="InterPro" id="IPR019646">
    <property type="entry name" value="Aminoglyc_AdlTrfase"/>
</dbReference>
<gene>
    <name evidence="1" type="ORF">ACFFTR_26460</name>
</gene>
<reference evidence="1 2" key="1">
    <citation type="submission" date="2024-09" db="EMBL/GenBank/DDBJ databases">
        <authorList>
            <person name="Sun Q."/>
            <person name="Mori K."/>
        </authorList>
    </citation>
    <scope>NUCLEOTIDE SEQUENCE [LARGE SCALE GENOMIC DNA]</scope>
    <source>
        <strain evidence="1 2">JCM 3307</strain>
    </source>
</reference>
<protein>
    <submittedName>
        <fullName evidence="1">Nucleotidyltransferase domain-containing protein</fullName>
    </submittedName>
</protein>